<evidence type="ECO:0008006" key="4">
    <source>
        <dbReference type="Google" id="ProtNLM"/>
    </source>
</evidence>
<keyword evidence="3" id="KW-1185">Reference proteome</keyword>
<dbReference type="EMBL" id="CP043505">
    <property type="protein sequence ID" value="QEO15565.1"/>
    <property type="molecule type" value="Genomic_DNA"/>
</dbReference>
<reference evidence="2 3" key="1">
    <citation type="submission" date="2019-09" db="EMBL/GenBank/DDBJ databases">
        <title>Genome sequencing of strain KACC 19306.</title>
        <authorList>
            <person name="Heo J."/>
            <person name="Kim S.-J."/>
            <person name="Kim J.-S."/>
            <person name="Hong S.-B."/>
            <person name="Kwon S.-W."/>
        </authorList>
    </citation>
    <scope>NUCLEOTIDE SEQUENCE [LARGE SCALE GENOMIC DNA]</scope>
    <source>
        <strain evidence="2 3">KACC 19306</strain>
    </source>
</reference>
<keyword evidence="1" id="KW-0472">Membrane</keyword>
<dbReference type="RefSeq" id="WP_149161578.1">
    <property type="nucleotide sequence ID" value="NZ_CP043505.1"/>
</dbReference>
<dbReference type="KEGG" id="ail:FLP10_14835"/>
<name>A0A5C1YJ61_9MICO</name>
<evidence type="ECO:0000313" key="2">
    <source>
        <dbReference type="EMBL" id="QEO15565.1"/>
    </source>
</evidence>
<dbReference type="AlphaFoldDB" id="A0A5C1YJ61"/>
<evidence type="ECO:0000256" key="1">
    <source>
        <dbReference type="SAM" id="Phobius"/>
    </source>
</evidence>
<evidence type="ECO:0000313" key="3">
    <source>
        <dbReference type="Proteomes" id="UP000324678"/>
    </source>
</evidence>
<keyword evidence="1" id="KW-0812">Transmembrane</keyword>
<protein>
    <recommendedName>
        <fullName evidence="4">GlsB/YeaQ/YmgE family stress response membrane protein</fullName>
    </recommendedName>
</protein>
<accession>A0A5C1YJ61</accession>
<organism evidence="2 3">
    <name type="scientific">Agromyces intestinalis</name>
    <dbReference type="NCBI Taxonomy" id="2592652"/>
    <lineage>
        <taxon>Bacteria</taxon>
        <taxon>Bacillati</taxon>
        <taxon>Actinomycetota</taxon>
        <taxon>Actinomycetes</taxon>
        <taxon>Micrococcales</taxon>
        <taxon>Microbacteriaceae</taxon>
        <taxon>Agromyces</taxon>
    </lineage>
</organism>
<proteinExistence type="predicted"/>
<dbReference type="Proteomes" id="UP000324678">
    <property type="component" value="Chromosome"/>
</dbReference>
<dbReference type="OrthoDB" id="5121696at2"/>
<feature type="transmembrane region" description="Helical" evidence="1">
    <location>
        <begin position="30"/>
        <end position="50"/>
    </location>
</feature>
<feature type="transmembrane region" description="Helical" evidence="1">
    <location>
        <begin position="57"/>
        <end position="78"/>
    </location>
</feature>
<sequence>MELLFVTLGGAILGLAARYALPRRQTYGTVLVPAVGAGVAAAVWVVLTWFGWPWDGGWIWVVSLVAAGAISALTALLIGPRREQSDAELFERLSRPGTAARRA</sequence>
<keyword evidence="1" id="KW-1133">Transmembrane helix</keyword>
<gene>
    <name evidence="2" type="ORF">FLP10_14835</name>
</gene>